<evidence type="ECO:0000313" key="7">
    <source>
        <dbReference type="EMBL" id="EJU01296.1"/>
    </source>
</evidence>
<evidence type="ECO:0000256" key="1">
    <source>
        <dbReference type="ARBA" id="ARBA00004123"/>
    </source>
</evidence>
<dbReference type="InterPro" id="IPR036388">
    <property type="entry name" value="WH-like_DNA-bd_sf"/>
</dbReference>
<feature type="compositionally biased region" description="Acidic residues" evidence="6">
    <location>
        <begin position="344"/>
        <end position="353"/>
    </location>
</feature>
<name>M5FUA6_DACPD</name>
<feature type="compositionally biased region" description="Basic residues" evidence="6">
    <location>
        <begin position="327"/>
        <end position="338"/>
    </location>
</feature>
<protein>
    <recommendedName>
        <fullName evidence="9">DNA-directed RNA polymerase III subunit RPC6</fullName>
    </recommendedName>
</protein>
<keyword evidence="4" id="KW-0804">Transcription</keyword>
<evidence type="ECO:0000313" key="8">
    <source>
        <dbReference type="Proteomes" id="UP000030653"/>
    </source>
</evidence>
<evidence type="ECO:0000256" key="4">
    <source>
        <dbReference type="ARBA" id="ARBA00023163"/>
    </source>
</evidence>
<dbReference type="HOGENOM" id="CLU_033661_3_0_1"/>
<feature type="compositionally biased region" description="Basic and acidic residues" evidence="6">
    <location>
        <begin position="259"/>
        <end position="275"/>
    </location>
</feature>
<dbReference type="GO" id="GO:0005737">
    <property type="term" value="C:cytoplasm"/>
    <property type="evidence" value="ECO:0007669"/>
    <property type="project" value="UniProtKB-ARBA"/>
</dbReference>
<sequence>MPPKSDPSGTDTLSSVEQVLYKAVVDADVLYQREVEASCPGYPVIELQQAINALLRKSLLKMMKDSKGKPCFKAVNAKDARLLGALQGDESMVYTHIRNSGTEGIWTKSLKAKTNLHATVINRCLKQLEQRQLVKSVKNVKFPTRKTYMLFNLKPSVELTGGPWFNDNELDVGFIEGLLQAVYTFIEKKVNTQTFVGDDYQVWPTSRTDKYPTLADVRRFVHGSGLTEVKLEDEHVKSLLDVLVYDGKIESLPGSGGKGWEEKESDEDRERERSREKRKKRKRAASESDEESEDDRARRKKRSKRRSRSDDEDEKDEKHDSDDEHSHHRSGNMKRKRSSRSDESESEEDDDGSDQPRSRKKRRASLSPTRSLSPVTFRDASPLSLSFSGSVFRAVRRETYGSGLSEIPCGLCEVFDFCAPKGPVNARDCQYYDDWLMPDKIETRGKGKGLARQEMVQEGGEVEVAEEGEEGTWDESGYAEEAYDGDGGGMEIGYEEETFEEYD</sequence>
<proteinExistence type="inferred from homology"/>
<feature type="region of interest" description="Disordered" evidence="6">
    <location>
        <begin position="251"/>
        <end position="380"/>
    </location>
</feature>
<accession>M5FUA6</accession>
<dbReference type="RefSeq" id="XP_040628193.1">
    <property type="nucleotide sequence ID" value="XM_040775122.1"/>
</dbReference>
<evidence type="ECO:0000256" key="5">
    <source>
        <dbReference type="ARBA" id="ARBA00023242"/>
    </source>
</evidence>
<dbReference type="OMA" id="PVNPREC"/>
<dbReference type="InterPro" id="IPR007832">
    <property type="entry name" value="RNA_pol_Rpc34"/>
</dbReference>
<keyword evidence="8" id="KW-1185">Reference proteome</keyword>
<dbReference type="Gene3D" id="1.10.10.10">
    <property type="entry name" value="Winged helix-like DNA-binding domain superfamily/Winged helix DNA-binding domain"/>
    <property type="match status" value="1"/>
</dbReference>
<feature type="compositionally biased region" description="Basic residues" evidence="6">
    <location>
        <begin position="298"/>
        <end position="307"/>
    </location>
</feature>
<dbReference type="GO" id="GO:0005666">
    <property type="term" value="C:RNA polymerase III complex"/>
    <property type="evidence" value="ECO:0007669"/>
    <property type="project" value="InterPro"/>
</dbReference>
<dbReference type="GO" id="GO:0006383">
    <property type="term" value="P:transcription by RNA polymerase III"/>
    <property type="evidence" value="ECO:0007669"/>
    <property type="project" value="InterPro"/>
</dbReference>
<gene>
    <name evidence="7" type="ORF">DACRYDRAFT_52685</name>
</gene>
<evidence type="ECO:0000256" key="6">
    <source>
        <dbReference type="SAM" id="MobiDB-lite"/>
    </source>
</evidence>
<keyword evidence="3" id="KW-0240">DNA-directed RNA polymerase</keyword>
<evidence type="ECO:0008006" key="9">
    <source>
        <dbReference type="Google" id="ProtNLM"/>
    </source>
</evidence>
<dbReference type="GO" id="GO:0005654">
    <property type="term" value="C:nucleoplasm"/>
    <property type="evidence" value="ECO:0007669"/>
    <property type="project" value="UniProtKB-ARBA"/>
</dbReference>
<feature type="compositionally biased region" description="Acidic residues" evidence="6">
    <location>
        <begin position="460"/>
        <end position="484"/>
    </location>
</feature>
<comment type="subcellular location">
    <subcellularLocation>
        <location evidence="1">Nucleus</location>
    </subcellularLocation>
</comment>
<dbReference type="STRING" id="1858805.M5FUA6"/>
<reference evidence="7 8" key="1">
    <citation type="journal article" date="2012" name="Science">
        <title>The Paleozoic origin of enzymatic lignin decomposition reconstructed from 31 fungal genomes.</title>
        <authorList>
            <person name="Floudas D."/>
            <person name="Binder M."/>
            <person name="Riley R."/>
            <person name="Barry K."/>
            <person name="Blanchette R.A."/>
            <person name="Henrissat B."/>
            <person name="Martinez A.T."/>
            <person name="Otillar R."/>
            <person name="Spatafora J.W."/>
            <person name="Yadav J.S."/>
            <person name="Aerts A."/>
            <person name="Benoit I."/>
            <person name="Boyd A."/>
            <person name="Carlson A."/>
            <person name="Copeland A."/>
            <person name="Coutinho P.M."/>
            <person name="de Vries R.P."/>
            <person name="Ferreira P."/>
            <person name="Findley K."/>
            <person name="Foster B."/>
            <person name="Gaskell J."/>
            <person name="Glotzer D."/>
            <person name="Gorecki P."/>
            <person name="Heitman J."/>
            <person name="Hesse C."/>
            <person name="Hori C."/>
            <person name="Igarashi K."/>
            <person name="Jurgens J.A."/>
            <person name="Kallen N."/>
            <person name="Kersten P."/>
            <person name="Kohler A."/>
            <person name="Kuees U."/>
            <person name="Kumar T.K.A."/>
            <person name="Kuo A."/>
            <person name="LaButti K."/>
            <person name="Larrondo L.F."/>
            <person name="Lindquist E."/>
            <person name="Ling A."/>
            <person name="Lombard V."/>
            <person name="Lucas S."/>
            <person name="Lundell T."/>
            <person name="Martin R."/>
            <person name="McLaughlin D.J."/>
            <person name="Morgenstern I."/>
            <person name="Morin E."/>
            <person name="Murat C."/>
            <person name="Nagy L.G."/>
            <person name="Nolan M."/>
            <person name="Ohm R.A."/>
            <person name="Patyshakuliyeva A."/>
            <person name="Rokas A."/>
            <person name="Ruiz-Duenas F.J."/>
            <person name="Sabat G."/>
            <person name="Salamov A."/>
            <person name="Samejima M."/>
            <person name="Schmutz J."/>
            <person name="Slot J.C."/>
            <person name="St John F."/>
            <person name="Stenlid J."/>
            <person name="Sun H."/>
            <person name="Sun S."/>
            <person name="Syed K."/>
            <person name="Tsang A."/>
            <person name="Wiebenga A."/>
            <person name="Young D."/>
            <person name="Pisabarro A."/>
            <person name="Eastwood D.C."/>
            <person name="Martin F."/>
            <person name="Cullen D."/>
            <person name="Grigoriev I.V."/>
            <person name="Hibbett D.S."/>
        </authorList>
    </citation>
    <scope>NUCLEOTIDE SEQUENCE [LARGE SCALE GENOMIC DNA]</scope>
    <source>
        <strain evidence="7 8">DJM-731 SS1</strain>
    </source>
</reference>
<dbReference type="SUPFAM" id="SSF46785">
    <property type="entry name" value="Winged helix' DNA-binding domain"/>
    <property type="match status" value="1"/>
</dbReference>
<keyword evidence="5" id="KW-0539">Nucleus</keyword>
<organism evidence="7 8">
    <name type="scientific">Dacryopinax primogenitus (strain DJM 731)</name>
    <name type="common">Brown rot fungus</name>
    <dbReference type="NCBI Taxonomy" id="1858805"/>
    <lineage>
        <taxon>Eukaryota</taxon>
        <taxon>Fungi</taxon>
        <taxon>Dikarya</taxon>
        <taxon>Basidiomycota</taxon>
        <taxon>Agaricomycotina</taxon>
        <taxon>Dacrymycetes</taxon>
        <taxon>Dacrymycetales</taxon>
        <taxon>Dacrymycetaceae</taxon>
        <taxon>Dacryopinax</taxon>
    </lineage>
</organism>
<dbReference type="FunFam" id="1.10.10.10:FF:000116">
    <property type="entry name" value="DNA-directed RNA polymerase III subunit RPC6"/>
    <property type="match status" value="1"/>
</dbReference>
<evidence type="ECO:0000256" key="2">
    <source>
        <dbReference type="ARBA" id="ARBA00011038"/>
    </source>
</evidence>
<dbReference type="GeneID" id="63690184"/>
<comment type="similarity">
    <text evidence="2">Belongs to the eukaryotic RPC34/RPC39 RNA polymerase subunit family.</text>
</comment>
<dbReference type="PANTHER" id="PTHR12780">
    <property type="entry name" value="RNA POLYMERASE III DNA DIRECTED , 39KD SUBUNIT-RELATED"/>
    <property type="match status" value="1"/>
</dbReference>
<dbReference type="AlphaFoldDB" id="M5FUA6"/>
<evidence type="ECO:0000256" key="3">
    <source>
        <dbReference type="ARBA" id="ARBA00022478"/>
    </source>
</evidence>
<feature type="region of interest" description="Disordered" evidence="6">
    <location>
        <begin position="458"/>
        <end position="492"/>
    </location>
</feature>
<dbReference type="Pfam" id="PF05158">
    <property type="entry name" value="RNA_pol_Rpc34"/>
    <property type="match status" value="1"/>
</dbReference>
<dbReference type="InterPro" id="IPR036390">
    <property type="entry name" value="WH_DNA-bd_sf"/>
</dbReference>
<feature type="compositionally biased region" description="Basic and acidic residues" evidence="6">
    <location>
        <begin position="316"/>
        <end position="326"/>
    </location>
</feature>
<dbReference type="InterPro" id="IPR016049">
    <property type="entry name" value="RNA_pol_Rpc34-like"/>
</dbReference>
<dbReference type="Proteomes" id="UP000030653">
    <property type="component" value="Unassembled WGS sequence"/>
</dbReference>
<dbReference type="OrthoDB" id="613763at2759"/>
<dbReference type="EMBL" id="JH795864">
    <property type="protein sequence ID" value="EJU01296.1"/>
    <property type="molecule type" value="Genomic_DNA"/>
</dbReference>